<evidence type="ECO:0000256" key="3">
    <source>
        <dbReference type="SAM" id="SignalP"/>
    </source>
</evidence>
<keyword evidence="2 4" id="KW-0812">Transmembrane</keyword>
<feature type="signal peptide" evidence="3">
    <location>
        <begin position="1"/>
        <end position="25"/>
    </location>
</feature>
<protein>
    <submittedName>
        <fullName evidence="4">Transmembrane protein</fullName>
    </submittedName>
</protein>
<evidence type="ECO:0000313" key="5">
    <source>
        <dbReference type="Proteomes" id="UP001150062"/>
    </source>
</evidence>
<keyword evidence="5" id="KW-1185">Reference proteome</keyword>
<reference evidence="4" key="1">
    <citation type="submission" date="2022-08" db="EMBL/GenBank/DDBJ databases">
        <title>Novel sulfate-reducing endosymbionts in the free-living metamonad Anaeramoeba.</title>
        <authorList>
            <person name="Jerlstrom-Hultqvist J."/>
            <person name="Cepicka I."/>
            <person name="Gallot-Lavallee L."/>
            <person name="Salas-Leiva D."/>
            <person name="Curtis B.A."/>
            <person name="Zahonova K."/>
            <person name="Pipaliya S."/>
            <person name="Dacks J."/>
            <person name="Roger A.J."/>
        </authorList>
    </citation>
    <scope>NUCLEOTIDE SEQUENCE</scope>
    <source>
        <strain evidence="4">Schooner1</strain>
    </source>
</reference>
<sequence length="1020" mass="119249">MGFNNNLSNCILIVLIFFLLNSALSGAEQTDKLNVSEEELEEFQKIILEPIQPITIRVRVNLIFVGFSKQEPNFLQVSESMLQKLLSEIKITFQHQFSTGDSLVNSNISYAIDLVYYELGKGPNKIIKQAMNLLSREENVNPFDHSKKFRFIDSDKFSLFLDQLIDNFPEKGYTIFVFNPGNVFEKGTDYGYRSGLSKSELDNYNFTYQRTDAKNDDNNDRNKENNDNAEVCDLKYPKFKFEEPQDFSDVNFVRDSKIGSFQWKNISKNLKTWLKKENFVQQYEYEIRKDLKPNECKCPRLFSIYRCSKSIQAQLNYYETSNAPKKYQKYYKKLKKIKILENLNSNIGNDISFDSNDNKNTNKNKNKNRNVIKTNYYQENCNSDLIFSKSRFILIDLKAIHSTIGMNRELREIQKLNKIPDFIENNLFDQNIVGSTKSLIHSLFASAHCLESLNLKHILKNYQNVQKTTNTNENENKNININENENENINKNENENENKNENKNENENENEITKEFEKIKDEWEQNCNSKFFDIASATSETLKLCSQINNKAGKFLSKIINNFNSAEVLKENEFDSEGINQLRMTLSSQIVSAVERGIEELILPISLKNEKTNSIIGKFFDEVTFYTFVIVGNKKLDPTDEYNFDIEEYENNLLQFKLPNQDFHFIVNELSLTDDRIIASAIYKSLKTSIVETFDNYGNKIQEERIYIDSVIIQDTLQHSMNALIPKKKIKNSYNKKKKKDTFKDGQKEKVSSKRDIITFVISLDFDKPVYIDKYYQSKLLSDFILVVHSNFQKSNTSDSFCNGNPIKTNFKSPTRFALQNTITYLTGILPNYQSTEFQIGDGFSLNSFITPIQFSQMRRDSAFRNYFIYSIHDSMIDVNTAIQKITQIKYKEFNVSITNYKNLIMHDFFDHMSALKIIYNYGAKSIEQGHFERATHLIPLYEYHSKKISKIAKKFEKKFEELKCQKPKENVIKQIQNIKKYSYHNKISFLILILLLLSSVVLIILIKLTNQKRIYIQIN</sequence>
<dbReference type="Proteomes" id="UP001150062">
    <property type="component" value="Unassembled WGS sequence"/>
</dbReference>
<dbReference type="PANTHER" id="PTHR31515">
    <property type="entry name" value="TRANSMEMBRANE PROTEIN-RELATED"/>
    <property type="match status" value="1"/>
</dbReference>
<dbReference type="EMBL" id="JAOAOG010000288">
    <property type="protein sequence ID" value="KAJ6232746.1"/>
    <property type="molecule type" value="Genomic_DNA"/>
</dbReference>
<feature type="chain" id="PRO_5047481154" evidence="3">
    <location>
        <begin position="26"/>
        <end position="1020"/>
    </location>
</feature>
<keyword evidence="3" id="KW-0732">Signal</keyword>
<organism evidence="4 5">
    <name type="scientific">Anaeramoeba flamelloides</name>
    <dbReference type="NCBI Taxonomy" id="1746091"/>
    <lineage>
        <taxon>Eukaryota</taxon>
        <taxon>Metamonada</taxon>
        <taxon>Anaeramoebidae</taxon>
        <taxon>Anaeramoeba</taxon>
    </lineage>
</organism>
<name>A0ABQ8XJE2_9EUKA</name>
<feature type="compositionally biased region" description="Low complexity" evidence="1">
    <location>
        <begin position="469"/>
        <end position="487"/>
    </location>
</feature>
<feature type="transmembrane region" description="Helical" evidence="2">
    <location>
        <begin position="988"/>
        <end position="1007"/>
    </location>
</feature>
<evidence type="ECO:0000256" key="1">
    <source>
        <dbReference type="SAM" id="MobiDB-lite"/>
    </source>
</evidence>
<comment type="caution">
    <text evidence="4">The sequence shown here is derived from an EMBL/GenBank/DDBJ whole genome shotgun (WGS) entry which is preliminary data.</text>
</comment>
<proteinExistence type="predicted"/>
<keyword evidence="2" id="KW-0472">Membrane</keyword>
<gene>
    <name evidence="4" type="ORF">M0813_04552</name>
</gene>
<accession>A0ABQ8XJE2</accession>
<feature type="compositionally biased region" description="Basic and acidic residues" evidence="1">
    <location>
        <begin position="488"/>
        <end position="510"/>
    </location>
</feature>
<evidence type="ECO:0000313" key="4">
    <source>
        <dbReference type="EMBL" id="KAJ6232746.1"/>
    </source>
</evidence>
<evidence type="ECO:0000256" key="2">
    <source>
        <dbReference type="SAM" id="Phobius"/>
    </source>
</evidence>
<dbReference type="PANTHER" id="PTHR31515:SF2">
    <property type="entry name" value="TRANSMEMBRANE PROTEIN"/>
    <property type="match status" value="1"/>
</dbReference>
<keyword evidence="2" id="KW-1133">Transmembrane helix</keyword>
<feature type="region of interest" description="Disordered" evidence="1">
    <location>
        <begin position="469"/>
        <end position="510"/>
    </location>
</feature>